<dbReference type="Pfam" id="PF01385">
    <property type="entry name" value="OrfB_IS605"/>
    <property type="match status" value="1"/>
</dbReference>
<dbReference type="KEGG" id="gai:IMCC3135_03190"/>
<evidence type="ECO:0000259" key="7">
    <source>
        <dbReference type="Pfam" id="PF07282"/>
    </source>
</evidence>
<evidence type="ECO:0000256" key="5">
    <source>
        <dbReference type="ARBA" id="ARBA00023172"/>
    </source>
</evidence>
<accession>A0A2Z2NL94</accession>
<evidence type="ECO:0000259" key="6">
    <source>
        <dbReference type="Pfam" id="PF01385"/>
    </source>
</evidence>
<proteinExistence type="inferred from homology"/>
<dbReference type="GO" id="GO:0003677">
    <property type="term" value="F:DNA binding"/>
    <property type="evidence" value="ECO:0007669"/>
    <property type="project" value="UniProtKB-KW"/>
</dbReference>
<comment type="similarity">
    <text evidence="2">In the N-terminal section; belongs to the transposase 2 family.</text>
</comment>
<reference evidence="8 9" key="1">
    <citation type="submission" date="2016-12" db="EMBL/GenBank/DDBJ databases">
        <authorList>
            <person name="Song W.-J."/>
            <person name="Kurnit D.M."/>
        </authorList>
    </citation>
    <scope>NUCLEOTIDE SEQUENCE [LARGE SCALE GENOMIC DNA]</scope>
    <source>
        <strain evidence="8 9">IMCC3135</strain>
    </source>
</reference>
<sequence>MNQSVSNPTHLRTLRLRVKDKHAAELARQARAVNYVWNYINELSERSIRERGVFLSAFDLHRYTTGASKALGLHSHTVQKTSASYVQARIQFRKRKLAWRKSGGVRRSLGWVPFNTGHARWRNGQVHFNGTAYGVWDSYGLAGFTLRSGSFSEDSRGRWYFNVAVETETKLSAGKSVIGIDLGCKEAATASNAEKLRGRWYRDDEKALATAQRAGKKRQVKKIHARIKNRRKEDTHQFTTGLVEKSGAIFVGNVSSKAMVKTNMAKSALDAGWYSLKKTLEYKCASAGVLYQEVNEAYSTRTCSECGALSGPKGLKELGISGPRRGNGAVLSVEARTTAM</sequence>
<dbReference type="Proteomes" id="UP000250079">
    <property type="component" value="Chromosome"/>
</dbReference>
<evidence type="ECO:0000256" key="3">
    <source>
        <dbReference type="ARBA" id="ARBA00022578"/>
    </source>
</evidence>
<gene>
    <name evidence="8" type="ORF">IMCC3135_03190</name>
</gene>
<keyword evidence="9" id="KW-1185">Reference proteome</keyword>
<dbReference type="GO" id="GO:0006310">
    <property type="term" value="P:DNA recombination"/>
    <property type="evidence" value="ECO:0007669"/>
    <property type="project" value="UniProtKB-KW"/>
</dbReference>
<dbReference type="NCBIfam" id="TIGR01766">
    <property type="entry name" value="IS200/IS605 family accessory protein TnpB-like domain"/>
    <property type="match status" value="1"/>
</dbReference>
<keyword evidence="5" id="KW-0233">DNA recombination</keyword>
<keyword evidence="4" id="KW-0238">DNA-binding</keyword>
<feature type="domain" description="Cas12f1-like TNB" evidence="7">
    <location>
        <begin position="273"/>
        <end position="309"/>
    </location>
</feature>
<organism evidence="8 9">
    <name type="scientific">Granulosicoccus antarcticus IMCC3135</name>
    <dbReference type="NCBI Taxonomy" id="1192854"/>
    <lineage>
        <taxon>Bacteria</taxon>
        <taxon>Pseudomonadati</taxon>
        <taxon>Pseudomonadota</taxon>
        <taxon>Gammaproteobacteria</taxon>
        <taxon>Chromatiales</taxon>
        <taxon>Granulosicoccaceae</taxon>
        <taxon>Granulosicoccus</taxon>
    </lineage>
</organism>
<name>A0A2Z2NL94_9GAMM</name>
<dbReference type="PANTHER" id="PTHR30405:SF11">
    <property type="entry name" value="RNA-GUIDED DNA ENDONUCLEASE RV2885C-RELATED"/>
    <property type="match status" value="1"/>
</dbReference>
<dbReference type="Pfam" id="PF07282">
    <property type="entry name" value="Cas12f1-like_TNB"/>
    <property type="match status" value="1"/>
</dbReference>
<evidence type="ECO:0000256" key="2">
    <source>
        <dbReference type="ARBA" id="ARBA00011044"/>
    </source>
</evidence>
<evidence type="ECO:0000313" key="9">
    <source>
        <dbReference type="Proteomes" id="UP000250079"/>
    </source>
</evidence>
<dbReference type="InterPro" id="IPR051399">
    <property type="entry name" value="RNA-guided_DNA_endo/Transpos"/>
</dbReference>
<protein>
    <recommendedName>
        <fullName evidence="10">Transposase</fullName>
    </recommendedName>
</protein>
<comment type="similarity">
    <text evidence="1">In the C-terminal section; belongs to the transposase 35 family.</text>
</comment>
<dbReference type="EMBL" id="CP018632">
    <property type="protein sequence ID" value="ASJ70751.1"/>
    <property type="molecule type" value="Genomic_DNA"/>
</dbReference>
<feature type="domain" description="Probable transposase IS891/IS1136/IS1341" evidence="6">
    <location>
        <begin position="161"/>
        <end position="261"/>
    </location>
</feature>
<evidence type="ECO:0000313" key="8">
    <source>
        <dbReference type="EMBL" id="ASJ70751.1"/>
    </source>
</evidence>
<keyword evidence="3" id="KW-0815">Transposition</keyword>
<evidence type="ECO:0000256" key="1">
    <source>
        <dbReference type="ARBA" id="ARBA00008761"/>
    </source>
</evidence>
<dbReference type="PANTHER" id="PTHR30405">
    <property type="entry name" value="TRANSPOSASE"/>
    <property type="match status" value="1"/>
</dbReference>
<evidence type="ECO:0008006" key="10">
    <source>
        <dbReference type="Google" id="ProtNLM"/>
    </source>
</evidence>
<dbReference type="InterPro" id="IPR001959">
    <property type="entry name" value="Transposase"/>
</dbReference>
<evidence type="ECO:0000256" key="4">
    <source>
        <dbReference type="ARBA" id="ARBA00023125"/>
    </source>
</evidence>
<dbReference type="GO" id="GO:0032196">
    <property type="term" value="P:transposition"/>
    <property type="evidence" value="ECO:0007669"/>
    <property type="project" value="UniProtKB-KW"/>
</dbReference>
<dbReference type="NCBIfam" id="NF040570">
    <property type="entry name" value="guided_TnpB"/>
    <property type="match status" value="1"/>
</dbReference>
<dbReference type="InterPro" id="IPR010095">
    <property type="entry name" value="Cas12f1-like_TNB"/>
</dbReference>
<dbReference type="AlphaFoldDB" id="A0A2Z2NL94"/>